<evidence type="ECO:0000313" key="2">
    <source>
        <dbReference type="EMBL" id="QES88403.1"/>
    </source>
</evidence>
<evidence type="ECO:0000313" key="3">
    <source>
        <dbReference type="Proteomes" id="UP000292424"/>
    </source>
</evidence>
<sequence length="133" mass="15191">MNKIPNWIRWTLVPISVIVFFTLLPVLFKTLVEFLGFLPPNSRMYKYYTVPLIDGISAALTVYIPSEEIAPSKSKIVALVIVLIISILALITILLNLRFLDIKQYISIIAILVFSWAVYLNIPKSKEVKIVRK</sequence>
<keyword evidence="3" id="KW-1185">Reference proteome</keyword>
<dbReference type="Proteomes" id="UP000292424">
    <property type="component" value="Chromosome"/>
</dbReference>
<dbReference type="EMBL" id="CP044016">
    <property type="protein sequence ID" value="QES88403.1"/>
    <property type="molecule type" value="Genomic_DNA"/>
</dbReference>
<reference evidence="2 3" key="1">
    <citation type="submission" date="2019-09" db="EMBL/GenBank/DDBJ databases">
        <title>Complete genome sequence of Arachidicoccus sp. B3-10 isolated from apple orchard soil.</title>
        <authorList>
            <person name="Kim H.S."/>
            <person name="Han K.-I."/>
            <person name="Suh M.K."/>
            <person name="Lee K.C."/>
            <person name="Eom M.K."/>
            <person name="Kim J.-S."/>
            <person name="Kang S.W."/>
            <person name="Sin Y."/>
            <person name="Lee J.-S."/>
        </authorList>
    </citation>
    <scope>NUCLEOTIDE SEQUENCE [LARGE SCALE GENOMIC DNA]</scope>
    <source>
        <strain evidence="2 3">B3-10</strain>
    </source>
</reference>
<feature type="transmembrane region" description="Helical" evidence="1">
    <location>
        <begin position="47"/>
        <end position="64"/>
    </location>
</feature>
<feature type="transmembrane region" description="Helical" evidence="1">
    <location>
        <begin position="76"/>
        <end position="99"/>
    </location>
</feature>
<protein>
    <submittedName>
        <fullName evidence="2">Uncharacterized protein</fullName>
    </submittedName>
</protein>
<organism evidence="2 3">
    <name type="scientific">Rhizosphaericola mali</name>
    <dbReference type="NCBI Taxonomy" id="2545455"/>
    <lineage>
        <taxon>Bacteria</taxon>
        <taxon>Pseudomonadati</taxon>
        <taxon>Bacteroidota</taxon>
        <taxon>Chitinophagia</taxon>
        <taxon>Chitinophagales</taxon>
        <taxon>Chitinophagaceae</taxon>
        <taxon>Rhizosphaericola</taxon>
    </lineage>
</organism>
<keyword evidence="1" id="KW-0472">Membrane</keyword>
<accession>A0A5P2G5L9</accession>
<evidence type="ECO:0000256" key="1">
    <source>
        <dbReference type="SAM" id="Phobius"/>
    </source>
</evidence>
<feature type="transmembrane region" description="Helical" evidence="1">
    <location>
        <begin position="105"/>
        <end position="122"/>
    </location>
</feature>
<proteinExistence type="predicted"/>
<dbReference type="RefSeq" id="WP_131329291.1">
    <property type="nucleotide sequence ID" value="NZ_CP044016.1"/>
</dbReference>
<feature type="transmembrane region" description="Helical" evidence="1">
    <location>
        <begin position="7"/>
        <end position="27"/>
    </location>
</feature>
<keyword evidence="1" id="KW-0812">Transmembrane</keyword>
<gene>
    <name evidence="2" type="ORF">E0W69_006935</name>
</gene>
<dbReference type="AlphaFoldDB" id="A0A5P2G5L9"/>
<dbReference type="KEGG" id="arac:E0W69_006935"/>
<name>A0A5P2G5L9_9BACT</name>
<keyword evidence="1" id="KW-1133">Transmembrane helix</keyword>